<evidence type="ECO:0000313" key="3">
    <source>
        <dbReference type="Proteomes" id="UP000712281"/>
    </source>
</evidence>
<feature type="region of interest" description="Disordered" evidence="1">
    <location>
        <begin position="153"/>
        <end position="183"/>
    </location>
</feature>
<evidence type="ECO:0000313" key="2">
    <source>
        <dbReference type="EMBL" id="KAF2605970.1"/>
    </source>
</evidence>
<protein>
    <submittedName>
        <fullName evidence="2">Uncharacterized protein</fullName>
    </submittedName>
</protein>
<dbReference type="EMBL" id="QGKW02000276">
    <property type="protein sequence ID" value="KAF2605970.1"/>
    <property type="molecule type" value="Genomic_DNA"/>
</dbReference>
<evidence type="ECO:0000256" key="1">
    <source>
        <dbReference type="SAM" id="MobiDB-lite"/>
    </source>
</evidence>
<dbReference type="Proteomes" id="UP000712281">
    <property type="component" value="Unassembled WGS sequence"/>
</dbReference>
<proteinExistence type="predicted"/>
<accession>A0A8S9LCU6</accession>
<organism evidence="2 3">
    <name type="scientific">Brassica cretica</name>
    <name type="common">Mustard</name>
    <dbReference type="NCBI Taxonomy" id="69181"/>
    <lineage>
        <taxon>Eukaryota</taxon>
        <taxon>Viridiplantae</taxon>
        <taxon>Streptophyta</taxon>
        <taxon>Embryophyta</taxon>
        <taxon>Tracheophyta</taxon>
        <taxon>Spermatophyta</taxon>
        <taxon>Magnoliopsida</taxon>
        <taxon>eudicotyledons</taxon>
        <taxon>Gunneridae</taxon>
        <taxon>Pentapetalae</taxon>
        <taxon>rosids</taxon>
        <taxon>malvids</taxon>
        <taxon>Brassicales</taxon>
        <taxon>Brassicaceae</taxon>
        <taxon>Brassiceae</taxon>
        <taxon>Brassica</taxon>
    </lineage>
</organism>
<dbReference type="AlphaFoldDB" id="A0A8S9LCU6"/>
<gene>
    <name evidence="2" type="ORF">F2Q68_00042978</name>
</gene>
<sequence>MAKAALRADVCGEAVSWEFKGRGVRPMDGSYHYWKYMIRLDKYVDKRSMVFLDPRVDERGRIMVGITRPYGGLEGCNASAIPKGVGTWQETRMSCEDVTCNNVKQECRIYLIKGCISWKNKTDRLDWDIVSWTDLMGIVSPKVGLDKWRKKLEVRPGSGPSDVRRQPRPRRSGSGLTGLARKRPMQGGFGVRYSSPILEWASRNKAHAVWASVGCA</sequence>
<name>A0A8S9LCU6_BRACR</name>
<comment type="caution">
    <text evidence="2">The sequence shown here is derived from an EMBL/GenBank/DDBJ whole genome shotgun (WGS) entry which is preliminary data.</text>
</comment>
<reference evidence="2" key="1">
    <citation type="submission" date="2019-12" db="EMBL/GenBank/DDBJ databases">
        <title>Genome sequencing and annotation of Brassica cretica.</title>
        <authorList>
            <person name="Studholme D.J."/>
            <person name="Sarris P.F."/>
        </authorList>
    </citation>
    <scope>NUCLEOTIDE SEQUENCE</scope>
    <source>
        <strain evidence="2">PFS-001/15</strain>
        <tissue evidence="2">Leaf</tissue>
    </source>
</reference>